<proteinExistence type="predicted"/>
<comment type="caution">
    <text evidence="2">The sequence shown here is derived from an EMBL/GenBank/DDBJ whole genome shotgun (WGS) entry which is preliminary data.</text>
</comment>
<organism evidence="2 3">
    <name type="scientific">Bionectria ochroleuca</name>
    <name type="common">Gliocladium roseum</name>
    <dbReference type="NCBI Taxonomy" id="29856"/>
    <lineage>
        <taxon>Eukaryota</taxon>
        <taxon>Fungi</taxon>
        <taxon>Dikarya</taxon>
        <taxon>Ascomycota</taxon>
        <taxon>Pezizomycotina</taxon>
        <taxon>Sordariomycetes</taxon>
        <taxon>Hypocreomycetidae</taxon>
        <taxon>Hypocreales</taxon>
        <taxon>Bionectriaceae</taxon>
        <taxon>Clonostachys</taxon>
    </lineage>
</organism>
<dbReference type="PANTHER" id="PTHR40788">
    <property type="entry name" value="CLR5 DOMAIN-CONTAINING PROTEIN-RELATED"/>
    <property type="match status" value="1"/>
</dbReference>
<feature type="region of interest" description="Disordered" evidence="1">
    <location>
        <begin position="20"/>
        <end position="39"/>
    </location>
</feature>
<evidence type="ECO:0000256" key="1">
    <source>
        <dbReference type="SAM" id="MobiDB-lite"/>
    </source>
</evidence>
<accession>A0ABY6U6K7</accession>
<protein>
    <submittedName>
        <fullName evidence="2">Uncharacterized protein</fullName>
    </submittedName>
</protein>
<sequence length="866" mass="99346">MTAINFRLHFDTEQCLTDECDPNPPAMKPKKTRSDRKEAKIQRLSSSVLANFRLLHTIVTRHEATIQKRWLRKKKRQRAEILQRAYPSVSMPKRHHPEVPALNNAARKMLSIRKIKSREPSMREMLHVMNDKPVWDALMLPSLNEEDLVQPRNLLLLLNARARNHPCKFACSDAGNMNSDEYMIQDREQNPRLVLLLDEENYGRIVNGDAVPPPLNELQNAIHFHPVEAHEVLLAQDKMMKFLIACCKEILHDMSPEQLINDQLPAPEAPTLDIRPDKNRFTSLCHMVQESPYLVPSGTDLGRIESLLGACVASHEDHVWALREDPGYFRTWWVEELDHSPDDFKGLHKGFLKLGASASQIKAILECLSNATPLARMMLIAYIQIENFAPLHDMAREVCLLHKKYAPDISTLKDLPNPLLEALIKLHMSLQSMAYSKIRRIWDAMPASPPLRRFFNPKTNEHRSGYDDAALLSISWKLKMSIDKSTVEFRLIMLLSDLKDTCVAGEGLSMVSAQLDELARFLQNESRARGLLSPLMARHIGDLSILFQCLNQLQMYHPWSRILYAERARREAESEKCPRNTLPYIPLDRQLRYELLRNLSHLCDPTHRQYDYPSTKRRSKETVDAMIRAEKAIDTIWDCFDSLTGVNNVNFDSSAVRRLQQIPRTIHRTPEWTDDELSTPVFKTPIICISEATTLQEQMKNVYFDHDDNATKDADHQLERKPKIKTRGLASEPMVEVKESSASSFTNPQPDEGQPIQARIPVSPRALKVFRKLFFDPRAGTGIGEVAWNDFVYAMTGPGLFSAEQLYGSVWQFVRDSNSESSLGRSRIQFHEPHPNNKMSIVAARAVGRRLQRRFGWDISTFVLSE</sequence>
<reference evidence="2 3" key="1">
    <citation type="submission" date="2019-06" db="EMBL/GenBank/DDBJ databases">
        <authorList>
            <person name="Broberg M."/>
        </authorList>
    </citation>
    <scope>NUCLEOTIDE SEQUENCE [LARGE SCALE GENOMIC DNA]</scope>
</reference>
<dbReference type="Proteomes" id="UP000766486">
    <property type="component" value="Unassembled WGS sequence"/>
</dbReference>
<evidence type="ECO:0000313" key="3">
    <source>
        <dbReference type="Proteomes" id="UP000766486"/>
    </source>
</evidence>
<dbReference type="EMBL" id="CABFNS010000755">
    <property type="protein sequence ID" value="VUC26696.1"/>
    <property type="molecule type" value="Genomic_DNA"/>
</dbReference>
<dbReference type="PANTHER" id="PTHR40788:SF2">
    <property type="entry name" value="CLR5 DOMAIN-CONTAINING PROTEIN"/>
    <property type="match status" value="1"/>
</dbReference>
<keyword evidence="3" id="KW-1185">Reference proteome</keyword>
<name>A0ABY6U6K7_BIOOC</name>
<gene>
    <name evidence="2" type="ORF">CLO192961_LOCUS194046</name>
</gene>
<evidence type="ECO:0000313" key="2">
    <source>
        <dbReference type="EMBL" id="VUC26696.1"/>
    </source>
</evidence>